<sequence length="79" mass="8245">MFAKIFAIVLAVSGLVAAAPAPAFGFVAGVSSQQDLKNKEVSKIGANRERRHSWHLTAECAGPTCTINAGNGQPYCSDP</sequence>
<keyword evidence="1" id="KW-0732">Signal</keyword>
<protein>
    <submittedName>
        <fullName evidence="2">Uncharacterized protein</fullName>
    </submittedName>
</protein>
<organism evidence="2 3">
    <name type="scientific">Lentithecium fluviatile CBS 122367</name>
    <dbReference type="NCBI Taxonomy" id="1168545"/>
    <lineage>
        <taxon>Eukaryota</taxon>
        <taxon>Fungi</taxon>
        <taxon>Dikarya</taxon>
        <taxon>Ascomycota</taxon>
        <taxon>Pezizomycotina</taxon>
        <taxon>Dothideomycetes</taxon>
        <taxon>Pleosporomycetidae</taxon>
        <taxon>Pleosporales</taxon>
        <taxon>Massarineae</taxon>
        <taxon>Lentitheciaceae</taxon>
        <taxon>Lentithecium</taxon>
    </lineage>
</organism>
<feature type="chain" id="PRO_5026164597" evidence="1">
    <location>
        <begin position="19"/>
        <end position="79"/>
    </location>
</feature>
<proteinExistence type="predicted"/>
<gene>
    <name evidence="2" type="ORF">K458DRAFT_383941</name>
</gene>
<dbReference type="AlphaFoldDB" id="A0A6G1JFD9"/>
<reference evidence="2" key="1">
    <citation type="journal article" date="2020" name="Stud. Mycol.">
        <title>101 Dothideomycetes genomes: a test case for predicting lifestyles and emergence of pathogens.</title>
        <authorList>
            <person name="Haridas S."/>
            <person name="Albert R."/>
            <person name="Binder M."/>
            <person name="Bloem J."/>
            <person name="Labutti K."/>
            <person name="Salamov A."/>
            <person name="Andreopoulos B."/>
            <person name="Baker S."/>
            <person name="Barry K."/>
            <person name="Bills G."/>
            <person name="Bluhm B."/>
            <person name="Cannon C."/>
            <person name="Castanera R."/>
            <person name="Culley D."/>
            <person name="Daum C."/>
            <person name="Ezra D."/>
            <person name="Gonzalez J."/>
            <person name="Henrissat B."/>
            <person name="Kuo A."/>
            <person name="Liang C."/>
            <person name="Lipzen A."/>
            <person name="Lutzoni F."/>
            <person name="Magnuson J."/>
            <person name="Mondo S."/>
            <person name="Nolan M."/>
            <person name="Ohm R."/>
            <person name="Pangilinan J."/>
            <person name="Park H.-J."/>
            <person name="Ramirez L."/>
            <person name="Alfaro M."/>
            <person name="Sun H."/>
            <person name="Tritt A."/>
            <person name="Yoshinaga Y."/>
            <person name="Zwiers L.-H."/>
            <person name="Turgeon B."/>
            <person name="Goodwin S."/>
            <person name="Spatafora J."/>
            <person name="Crous P."/>
            <person name="Grigoriev I."/>
        </authorList>
    </citation>
    <scope>NUCLEOTIDE SEQUENCE</scope>
    <source>
        <strain evidence="2">CBS 122367</strain>
    </source>
</reference>
<name>A0A6G1JFD9_9PLEO</name>
<dbReference type="EMBL" id="MU005572">
    <property type="protein sequence ID" value="KAF2689284.1"/>
    <property type="molecule type" value="Genomic_DNA"/>
</dbReference>
<dbReference type="Proteomes" id="UP000799291">
    <property type="component" value="Unassembled WGS sequence"/>
</dbReference>
<evidence type="ECO:0000313" key="3">
    <source>
        <dbReference type="Proteomes" id="UP000799291"/>
    </source>
</evidence>
<accession>A0A6G1JFD9</accession>
<evidence type="ECO:0000313" key="2">
    <source>
        <dbReference type="EMBL" id="KAF2689284.1"/>
    </source>
</evidence>
<feature type="signal peptide" evidence="1">
    <location>
        <begin position="1"/>
        <end position="18"/>
    </location>
</feature>
<keyword evidence="3" id="KW-1185">Reference proteome</keyword>
<evidence type="ECO:0000256" key="1">
    <source>
        <dbReference type="SAM" id="SignalP"/>
    </source>
</evidence>